<keyword evidence="1" id="KW-1133">Transmembrane helix</keyword>
<feature type="transmembrane region" description="Helical" evidence="1">
    <location>
        <begin position="32"/>
        <end position="53"/>
    </location>
</feature>
<feature type="transmembrane region" description="Helical" evidence="1">
    <location>
        <begin position="73"/>
        <end position="91"/>
    </location>
</feature>
<dbReference type="OrthoDB" id="5846215at2759"/>
<protein>
    <submittedName>
        <fullName evidence="2">Uncharacterized protein</fullName>
    </submittedName>
</protein>
<dbReference type="EMBL" id="CANHGI010000002">
    <property type="protein sequence ID" value="CAI5442067.1"/>
    <property type="molecule type" value="Genomic_DNA"/>
</dbReference>
<evidence type="ECO:0000313" key="2">
    <source>
        <dbReference type="EMBL" id="CAI5442067.1"/>
    </source>
</evidence>
<feature type="transmembrane region" description="Helical" evidence="1">
    <location>
        <begin position="135"/>
        <end position="157"/>
    </location>
</feature>
<keyword evidence="1" id="KW-0472">Membrane</keyword>
<reference evidence="2" key="1">
    <citation type="submission" date="2022-11" db="EMBL/GenBank/DDBJ databases">
        <authorList>
            <person name="Kikuchi T."/>
        </authorList>
    </citation>
    <scope>NUCLEOTIDE SEQUENCE</scope>
    <source>
        <strain evidence="2">PS1010</strain>
    </source>
</reference>
<keyword evidence="1" id="KW-0812">Transmembrane</keyword>
<sequence>MSHASVNMSKPRPHSLAYGIFNTFFGAKYNTILAMLLIFETFLGIGLVSLFFLNSLSMIGLNSTQIANDYRSCMLLIFVVLHIFAMFQMRQSQQGISTDPNKISIYIAIATIEMSMLNGYLWMFSSDHAWGIDTFPLIAIAANLWIRGTCILSAIAVRAHMIEQQRPSRARDASEIYEPDMTDADDDSPVIFDLATA</sequence>
<gene>
    <name evidence="2" type="ORF">CAMP_LOCUS4704</name>
</gene>
<name>A0A9P1I9X3_9PELO</name>
<dbReference type="Proteomes" id="UP001152747">
    <property type="component" value="Unassembled WGS sequence"/>
</dbReference>
<organism evidence="2 3">
    <name type="scientific">Caenorhabditis angaria</name>
    <dbReference type="NCBI Taxonomy" id="860376"/>
    <lineage>
        <taxon>Eukaryota</taxon>
        <taxon>Metazoa</taxon>
        <taxon>Ecdysozoa</taxon>
        <taxon>Nematoda</taxon>
        <taxon>Chromadorea</taxon>
        <taxon>Rhabditida</taxon>
        <taxon>Rhabditina</taxon>
        <taxon>Rhabditomorpha</taxon>
        <taxon>Rhabditoidea</taxon>
        <taxon>Rhabditidae</taxon>
        <taxon>Peloderinae</taxon>
        <taxon>Caenorhabditis</taxon>
    </lineage>
</organism>
<feature type="transmembrane region" description="Helical" evidence="1">
    <location>
        <begin position="103"/>
        <end position="123"/>
    </location>
</feature>
<keyword evidence="3" id="KW-1185">Reference proteome</keyword>
<dbReference type="AlphaFoldDB" id="A0A9P1I9X3"/>
<accession>A0A9P1I9X3</accession>
<comment type="caution">
    <text evidence="2">The sequence shown here is derived from an EMBL/GenBank/DDBJ whole genome shotgun (WGS) entry which is preliminary data.</text>
</comment>
<evidence type="ECO:0000313" key="3">
    <source>
        <dbReference type="Proteomes" id="UP001152747"/>
    </source>
</evidence>
<proteinExistence type="predicted"/>
<evidence type="ECO:0000256" key="1">
    <source>
        <dbReference type="SAM" id="Phobius"/>
    </source>
</evidence>